<reference evidence="2 3" key="1">
    <citation type="submission" date="2024-01" db="EMBL/GenBank/DDBJ databases">
        <title>Genome assemblies of Stephania.</title>
        <authorList>
            <person name="Yang L."/>
        </authorList>
    </citation>
    <scope>NUCLEOTIDE SEQUENCE [LARGE SCALE GENOMIC DNA]</scope>
    <source>
        <strain evidence="2">YNDBR</strain>
        <tissue evidence="2">Leaf</tissue>
    </source>
</reference>
<proteinExistence type="predicted"/>
<evidence type="ECO:0000313" key="3">
    <source>
        <dbReference type="Proteomes" id="UP001420932"/>
    </source>
</evidence>
<accession>A0AAP0PF46</accession>
<feature type="region of interest" description="Disordered" evidence="1">
    <location>
        <begin position="1"/>
        <end position="36"/>
    </location>
</feature>
<comment type="caution">
    <text evidence="2">The sequence shown here is derived from an EMBL/GenBank/DDBJ whole genome shotgun (WGS) entry which is preliminary data.</text>
</comment>
<keyword evidence="3" id="KW-1185">Reference proteome</keyword>
<dbReference type="AlphaFoldDB" id="A0AAP0PF46"/>
<dbReference type="EMBL" id="JBBNAF010000005">
    <property type="protein sequence ID" value="KAK9142838.1"/>
    <property type="molecule type" value="Genomic_DNA"/>
</dbReference>
<gene>
    <name evidence="2" type="ORF">Syun_012238</name>
</gene>
<name>A0AAP0PF46_9MAGN</name>
<evidence type="ECO:0000256" key="1">
    <source>
        <dbReference type="SAM" id="MobiDB-lite"/>
    </source>
</evidence>
<dbReference type="Proteomes" id="UP001420932">
    <property type="component" value="Unassembled WGS sequence"/>
</dbReference>
<sequence>MEAKLVDSPPQKKNKGNDFGHKEGKRSPYYGETRRSYGVQKKKGKEILVLDIPVGLMRFEYNNTHQIAPIEGFDREVALRQVCKDPDFDVTKTPKTGELTILTHLIHVVDQRDSDDEDNKESKGEDQLDIYIIENDSEVDSAQIGGYKPSVDEDRDSDVGNVAVGGDFNKDGITQSMGDYEFLVSTPPKVNEEGVLLGAVMLDKKAELSRKIIKEFVEKLDQVVQECDKALHDRMAQQLDRYVQTDRNSRTIKGIW</sequence>
<feature type="compositionally biased region" description="Basic and acidic residues" evidence="1">
    <location>
        <begin position="15"/>
        <end position="26"/>
    </location>
</feature>
<organism evidence="2 3">
    <name type="scientific">Stephania yunnanensis</name>
    <dbReference type="NCBI Taxonomy" id="152371"/>
    <lineage>
        <taxon>Eukaryota</taxon>
        <taxon>Viridiplantae</taxon>
        <taxon>Streptophyta</taxon>
        <taxon>Embryophyta</taxon>
        <taxon>Tracheophyta</taxon>
        <taxon>Spermatophyta</taxon>
        <taxon>Magnoliopsida</taxon>
        <taxon>Ranunculales</taxon>
        <taxon>Menispermaceae</taxon>
        <taxon>Menispermoideae</taxon>
        <taxon>Cissampelideae</taxon>
        <taxon>Stephania</taxon>
    </lineage>
</organism>
<evidence type="ECO:0000313" key="2">
    <source>
        <dbReference type="EMBL" id="KAK9142838.1"/>
    </source>
</evidence>
<protein>
    <submittedName>
        <fullName evidence="2">Uncharacterized protein</fullName>
    </submittedName>
</protein>